<dbReference type="SUPFAM" id="SSF52172">
    <property type="entry name" value="CheY-like"/>
    <property type="match status" value="1"/>
</dbReference>
<evidence type="ECO:0000259" key="9">
    <source>
        <dbReference type="PROSITE" id="PS50110"/>
    </source>
</evidence>
<dbReference type="RefSeq" id="WP_004616878.1">
    <property type="nucleotide sequence ID" value="NZ_ACXX02000002.1"/>
</dbReference>
<dbReference type="PRINTS" id="PR00038">
    <property type="entry name" value="HTHLUXR"/>
</dbReference>
<dbReference type="CDD" id="cd17535">
    <property type="entry name" value="REC_NarL-like"/>
    <property type="match status" value="1"/>
</dbReference>
<feature type="domain" description="Response regulatory" evidence="9">
    <location>
        <begin position="3"/>
        <end position="119"/>
    </location>
</feature>
<dbReference type="InterPro" id="IPR001789">
    <property type="entry name" value="Sig_transdc_resp-reg_receiver"/>
</dbReference>
<evidence type="ECO:0000256" key="1">
    <source>
        <dbReference type="ARBA" id="ARBA00018672"/>
    </source>
</evidence>
<dbReference type="eggNOG" id="COG2197">
    <property type="taxonomic scope" value="Bacteria"/>
</dbReference>
<dbReference type="InterPro" id="IPR000792">
    <property type="entry name" value="Tscrpt_reg_LuxR_C"/>
</dbReference>
<evidence type="ECO:0000256" key="7">
    <source>
        <dbReference type="PROSITE-ProRule" id="PRU00169"/>
    </source>
</evidence>
<dbReference type="PROSITE" id="PS50043">
    <property type="entry name" value="HTH_LUXR_2"/>
    <property type="match status" value="1"/>
</dbReference>
<dbReference type="GO" id="GO:0006355">
    <property type="term" value="P:regulation of DNA-templated transcription"/>
    <property type="evidence" value="ECO:0007669"/>
    <property type="project" value="InterPro"/>
</dbReference>
<dbReference type="Pfam" id="PF00072">
    <property type="entry name" value="Response_reg"/>
    <property type="match status" value="1"/>
</dbReference>
<dbReference type="SUPFAM" id="SSF46894">
    <property type="entry name" value="C-terminal effector domain of the bipartite response regulators"/>
    <property type="match status" value="1"/>
</dbReference>
<dbReference type="CDD" id="cd06170">
    <property type="entry name" value="LuxR_C_like"/>
    <property type="match status" value="1"/>
</dbReference>
<keyword evidence="3" id="KW-0805">Transcription regulation</keyword>
<feature type="modified residue" description="4-aspartylphosphate" evidence="7">
    <location>
        <position position="54"/>
    </location>
</feature>
<protein>
    <recommendedName>
        <fullName evidence="1">Stage 0 sporulation protein A homolog</fullName>
    </recommendedName>
</protein>
<evidence type="ECO:0000259" key="8">
    <source>
        <dbReference type="PROSITE" id="PS50043"/>
    </source>
</evidence>
<dbReference type="PROSITE" id="PS50110">
    <property type="entry name" value="RESPONSE_REGULATORY"/>
    <property type="match status" value="1"/>
</dbReference>
<name>F1T8N4_9FIRM</name>
<comment type="function">
    <text evidence="6">May play the central regulatory role in sporulation. It may be an element of the effector pathway responsible for the activation of sporulation genes in response to nutritional stress. Spo0A may act in concert with spo0H (a sigma factor) to control the expression of some genes that are critical to the sporulation process.</text>
</comment>
<dbReference type="InterPro" id="IPR039420">
    <property type="entry name" value="WalR-like"/>
</dbReference>
<keyword evidence="11" id="KW-1185">Reference proteome</keyword>
<evidence type="ECO:0000256" key="6">
    <source>
        <dbReference type="ARBA" id="ARBA00024867"/>
    </source>
</evidence>
<dbReference type="EMBL" id="ACXX02000002">
    <property type="protein sequence ID" value="EGD48866.1"/>
    <property type="molecule type" value="Genomic_DNA"/>
</dbReference>
<proteinExistence type="predicted"/>
<dbReference type="PANTHER" id="PTHR43214:SF40">
    <property type="entry name" value="TRANSCRIPTIONAL REGULATORY PROTEIN LNRK"/>
    <property type="match status" value="1"/>
</dbReference>
<reference evidence="10" key="1">
    <citation type="submission" date="2009-07" db="EMBL/GenBank/DDBJ databases">
        <authorList>
            <consortium name="US DOE Joint Genome Institute (JGI-PGF)"/>
            <person name="Lucas S."/>
            <person name="Copeland A."/>
            <person name="Lapidus A."/>
            <person name="Glavina del Rio T."/>
            <person name="Tice H."/>
            <person name="Bruce D."/>
            <person name="Goodwin L."/>
            <person name="Pitluck S."/>
            <person name="Larimer F."/>
            <person name="Land M.L."/>
            <person name="Mouttaki H."/>
            <person name="He Z."/>
            <person name="Zhou J."/>
            <person name="Hemme C.L."/>
        </authorList>
    </citation>
    <scope>NUCLEOTIDE SEQUENCE [LARGE SCALE GENOMIC DNA]</scope>
    <source>
        <strain evidence="10">DSM 2782</strain>
    </source>
</reference>
<comment type="caution">
    <text evidence="10">The sequence shown here is derived from an EMBL/GenBank/DDBJ whole genome shotgun (WGS) entry which is preliminary data.</text>
</comment>
<dbReference type="Pfam" id="PF00196">
    <property type="entry name" value="GerE"/>
    <property type="match status" value="1"/>
</dbReference>
<accession>F1T8N4</accession>
<evidence type="ECO:0000256" key="5">
    <source>
        <dbReference type="ARBA" id="ARBA00023163"/>
    </source>
</evidence>
<dbReference type="STRING" id="588581.Cpap_3292"/>
<dbReference type="AlphaFoldDB" id="F1T8N4"/>
<dbReference type="InterPro" id="IPR016032">
    <property type="entry name" value="Sig_transdc_resp-reg_C-effctor"/>
</dbReference>
<dbReference type="GO" id="GO:0003677">
    <property type="term" value="F:DNA binding"/>
    <property type="evidence" value="ECO:0007669"/>
    <property type="project" value="UniProtKB-KW"/>
</dbReference>
<dbReference type="SMART" id="SM00448">
    <property type="entry name" value="REC"/>
    <property type="match status" value="1"/>
</dbReference>
<evidence type="ECO:0000313" key="10">
    <source>
        <dbReference type="EMBL" id="EGD48866.1"/>
    </source>
</evidence>
<dbReference type="PANTHER" id="PTHR43214">
    <property type="entry name" value="TWO-COMPONENT RESPONSE REGULATOR"/>
    <property type="match status" value="1"/>
</dbReference>
<keyword evidence="4" id="KW-0238">DNA-binding</keyword>
<dbReference type="OrthoDB" id="9779069at2"/>
<dbReference type="InterPro" id="IPR011006">
    <property type="entry name" value="CheY-like_superfamily"/>
</dbReference>
<gene>
    <name evidence="10" type="ORF">Cpap_3292</name>
</gene>
<keyword evidence="5" id="KW-0804">Transcription</keyword>
<evidence type="ECO:0000256" key="2">
    <source>
        <dbReference type="ARBA" id="ARBA00022553"/>
    </source>
</evidence>
<dbReference type="GO" id="GO:0000160">
    <property type="term" value="P:phosphorelay signal transduction system"/>
    <property type="evidence" value="ECO:0007669"/>
    <property type="project" value="InterPro"/>
</dbReference>
<organism evidence="10 11">
    <name type="scientific">Ruminiclostridium papyrosolvens DSM 2782</name>
    <dbReference type="NCBI Taxonomy" id="588581"/>
    <lineage>
        <taxon>Bacteria</taxon>
        <taxon>Bacillati</taxon>
        <taxon>Bacillota</taxon>
        <taxon>Clostridia</taxon>
        <taxon>Eubacteriales</taxon>
        <taxon>Oscillospiraceae</taxon>
        <taxon>Ruminiclostridium</taxon>
    </lineage>
</organism>
<dbReference type="InterPro" id="IPR058245">
    <property type="entry name" value="NreC/VraR/RcsB-like_REC"/>
</dbReference>
<evidence type="ECO:0000256" key="4">
    <source>
        <dbReference type="ARBA" id="ARBA00023125"/>
    </source>
</evidence>
<evidence type="ECO:0000256" key="3">
    <source>
        <dbReference type="ARBA" id="ARBA00023015"/>
    </source>
</evidence>
<evidence type="ECO:0000313" key="11">
    <source>
        <dbReference type="Proteomes" id="UP000003860"/>
    </source>
</evidence>
<dbReference type="SMART" id="SM00421">
    <property type="entry name" value="HTH_LUXR"/>
    <property type="match status" value="1"/>
</dbReference>
<dbReference type="Proteomes" id="UP000003860">
    <property type="component" value="Unassembled WGS sequence"/>
</dbReference>
<sequence length="210" mass="23674">MIKIVIADDMQMFRESLKFMIESDKEMQVIGLVSSGKEALDFCNSNTPDMIIMDLKMPELDGFEATRLIKHMYSEIKIVILSTFNDEVSVTKAVKYGADGFITKDMGLLELHHSIRSIHIGLRVFEDSVLSNIVSKIDTVSAEPEKAIDISPREISIIKLIADGKSYKEIGETLYLAEGTVRNIVYKLLSQLDLKDRIQLAVYAAKRKLI</sequence>
<feature type="domain" description="HTH luxR-type" evidence="8">
    <location>
        <begin position="143"/>
        <end position="208"/>
    </location>
</feature>
<keyword evidence="2 7" id="KW-0597">Phosphoprotein</keyword>
<reference evidence="10" key="2">
    <citation type="submission" date="2011-01" db="EMBL/GenBank/DDBJ databases">
        <title>The Non-contiguous Finished genome of Clostridium papyrosolvens.</title>
        <authorList>
            <person name="Lucas S."/>
            <person name="Copeland A."/>
            <person name="Lapidus A."/>
            <person name="Cheng J.-F."/>
            <person name="Goodwin L."/>
            <person name="Pitluck S."/>
            <person name="Misra M."/>
            <person name="Chertkov O."/>
            <person name="Detter J.C."/>
            <person name="Han C."/>
            <person name="Tapia R."/>
            <person name="Land M."/>
            <person name="Hauser L."/>
            <person name="Kyrpides N."/>
            <person name="Ivanova N."/>
            <person name="Pagani I."/>
            <person name="Mouttaki H."/>
            <person name="He Z."/>
            <person name="Zhou J."/>
            <person name="Hemme C.L."/>
            <person name="Woyke T."/>
        </authorList>
    </citation>
    <scope>NUCLEOTIDE SEQUENCE [LARGE SCALE GENOMIC DNA]</scope>
    <source>
        <strain evidence="10">DSM 2782</strain>
    </source>
</reference>
<dbReference type="Gene3D" id="3.40.50.2300">
    <property type="match status" value="1"/>
</dbReference>